<evidence type="ECO:0000313" key="2">
    <source>
        <dbReference type="EMBL" id="KAJ4453287.1"/>
    </source>
</evidence>
<dbReference type="EMBL" id="JAPMOS010000285">
    <property type="protein sequence ID" value="KAJ4453287.1"/>
    <property type="molecule type" value="Genomic_DNA"/>
</dbReference>
<protein>
    <submittedName>
        <fullName evidence="2">Uncharacterized protein</fullName>
    </submittedName>
</protein>
<dbReference type="Proteomes" id="UP001141327">
    <property type="component" value="Unassembled WGS sequence"/>
</dbReference>
<feature type="compositionally biased region" description="Basic and acidic residues" evidence="1">
    <location>
        <begin position="17"/>
        <end position="36"/>
    </location>
</feature>
<proteinExistence type="predicted"/>
<feature type="region of interest" description="Disordered" evidence="1">
    <location>
        <begin position="1"/>
        <end position="120"/>
    </location>
</feature>
<name>A0ABQ8U6Q8_9EUKA</name>
<accession>A0ABQ8U6Q8</accession>
<evidence type="ECO:0000313" key="3">
    <source>
        <dbReference type="Proteomes" id="UP001141327"/>
    </source>
</evidence>
<comment type="caution">
    <text evidence="2">The sequence shown here is derived from an EMBL/GenBank/DDBJ whole genome shotgun (WGS) entry which is preliminary data.</text>
</comment>
<reference evidence="2" key="1">
    <citation type="journal article" date="2022" name="bioRxiv">
        <title>Genomics of Preaxostyla Flagellates Illuminates Evolutionary Transitions and the Path Towards Mitochondrial Loss.</title>
        <authorList>
            <person name="Novak L.V.F."/>
            <person name="Treitli S.C."/>
            <person name="Pyrih J."/>
            <person name="Halakuc P."/>
            <person name="Pipaliya S.V."/>
            <person name="Vacek V."/>
            <person name="Brzon O."/>
            <person name="Soukal P."/>
            <person name="Eme L."/>
            <person name="Dacks J.B."/>
            <person name="Karnkowska A."/>
            <person name="Elias M."/>
            <person name="Hampl V."/>
        </authorList>
    </citation>
    <scope>NUCLEOTIDE SEQUENCE</scope>
    <source>
        <strain evidence="2">RCP-MX</strain>
    </source>
</reference>
<gene>
    <name evidence="2" type="ORF">PAPYR_12283</name>
</gene>
<evidence type="ECO:0000256" key="1">
    <source>
        <dbReference type="SAM" id="MobiDB-lite"/>
    </source>
</evidence>
<keyword evidence="3" id="KW-1185">Reference proteome</keyword>
<feature type="compositionally biased region" description="Basic and acidic residues" evidence="1">
    <location>
        <begin position="91"/>
        <end position="115"/>
    </location>
</feature>
<sequence length="197" mass="21231">MWQANLTEWYEENPDGDNLKKEEKPAVGDNLKKEENPPSGTTSRGKPVGDNLKKEETRRRGQPQGASLGAIGWVGTDTEENPRGQPQEGGKPAEGDNLKKEENPAEGDNLMREGAEENPTLGKTLMVGWRTMPGMGMRHRLATSGHTTLAQVAGAGFLLLTTPLSFGSALGTGRFGKETGSDIMDASDNVRLGTWKV</sequence>
<organism evidence="2 3">
    <name type="scientific">Paratrimastix pyriformis</name>
    <dbReference type="NCBI Taxonomy" id="342808"/>
    <lineage>
        <taxon>Eukaryota</taxon>
        <taxon>Metamonada</taxon>
        <taxon>Preaxostyla</taxon>
        <taxon>Paratrimastigidae</taxon>
        <taxon>Paratrimastix</taxon>
    </lineage>
</organism>